<feature type="region of interest" description="Disordered" evidence="5">
    <location>
        <begin position="1374"/>
        <end position="1452"/>
    </location>
</feature>
<dbReference type="SUPFAM" id="SSF57903">
    <property type="entry name" value="FYVE/PHD zinc finger"/>
    <property type="match status" value="1"/>
</dbReference>
<feature type="compositionally biased region" description="Polar residues" evidence="5">
    <location>
        <begin position="710"/>
        <end position="720"/>
    </location>
</feature>
<feature type="compositionally biased region" description="Polar residues" evidence="5">
    <location>
        <begin position="526"/>
        <end position="537"/>
    </location>
</feature>
<feature type="compositionally biased region" description="Low complexity" evidence="5">
    <location>
        <begin position="793"/>
        <end position="803"/>
    </location>
</feature>
<dbReference type="Gene3D" id="3.30.40.10">
    <property type="entry name" value="Zinc/RING finger domain, C3HC4 (zinc finger)"/>
    <property type="match status" value="1"/>
</dbReference>
<feature type="compositionally biased region" description="Basic and acidic residues" evidence="5">
    <location>
        <begin position="721"/>
        <end position="778"/>
    </location>
</feature>
<feature type="compositionally biased region" description="Low complexity" evidence="5">
    <location>
        <begin position="863"/>
        <end position="878"/>
    </location>
</feature>
<feature type="region of interest" description="Disordered" evidence="5">
    <location>
        <begin position="859"/>
        <end position="886"/>
    </location>
</feature>
<dbReference type="KEGG" id="goe:108864862"/>
<feature type="compositionally biased region" description="Polar residues" evidence="5">
    <location>
        <begin position="140"/>
        <end position="157"/>
    </location>
</feature>
<feature type="compositionally biased region" description="Acidic residues" evidence="5">
    <location>
        <begin position="1061"/>
        <end position="1073"/>
    </location>
</feature>
<evidence type="ECO:0000256" key="5">
    <source>
        <dbReference type="SAM" id="MobiDB-lite"/>
    </source>
</evidence>
<dbReference type="PANTHER" id="PTHR46462">
    <property type="entry name" value="UPSET, ISOFORM A"/>
    <property type="match status" value="1"/>
</dbReference>
<dbReference type="InterPro" id="IPR013083">
    <property type="entry name" value="Znf_RING/FYVE/PHD"/>
</dbReference>
<dbReference type="GO" id="GO:0006355">
    <property type="term" value="P:regulation of DNA-templated transcription"/>
    <property type="evidence" value="ECO:0007669"/>
    <property type="project" value="TreeGrafter"/>
</dbReference>
<dbReference type="GO" id="GO:0008270">
    <property type="term" value="F:zinc ion binding"/>
    <property type="evidence" value="ECO:0007669"/>
    <property type="project" value="UniProtKB-KW"/>
</dbReference>
<dbReference type="InterPro" id="IPR046341">
    <property type="entry name" value="SET_dom_sf"/>
</dbReference>
<feature type="compositionally biased region" description="Basic and acidic residues" evidence="5">
    <location>
        <begin position="1281"/>
        <end position="1294"/>
    </location>
</feature>
<feature type="compositionally biased region" description="Gly residues" evidence="5">
    <location>
        <begin position="1870"/>
        <end position="1881"/>
    </location>
</feature>
<dbReference type="GO" id="GO:0070210">
    <property type="term" value="C:Rpd3L-Expanded complex"/>
    <property type="evidence" value="ECO:0007669"/>
    <property type="project" value="TreeGrafter"/>
</dbReference>
<proteinExistence type="predicted"/>
<feature type="region of interest" description="Disordered" evidence="5">
    <location>
        <begin position="118"/>
        <end position="168"/>
    </location>
</feature>
<feature type="domain" description="SET" evidence="6">
    <location>
        <begin position="276"/>
        <end position="417"/>
    </location>
</feature>
<feature type="compositionally biased region" description="Basic and acidic residues" evidence="5">
    <location>
        <begin position="1403"/>
        <end position="1431"/>
    </location>
</feature>
<evidence type="ECO:0000256" key="4">
    <source>
        <dbReference type="ARBA" id="ARBA00022853"/>
    </source>
</evidence>
<feature type="compositionally biased region" description="Polar residues" evidence="5">
    <location>
        <begin position="1658"/>
        <end position="1667"/>
    </location>
</feature>
<feature type="compositionally biased region" description="Low complexity" evidence="5">
    <location>
        <begin position="1295"/>
        <end position="1307"/>
    </location>
</feature>
<protein>
    <submittedName>
        <fullName evidence="8">Mucin-17</fullName>
    </submittedName>
</protein>
<dbReference type="InterPro" id="IPR019787">
    <property type="entry name" value="Znf_PHD-finger"/>
</dbReference>
<feature type="region of interest" description="Disordered" evidence="5">
    <location>
        <begin position="704"/>
        <end position="839"/>
    </location>
</feature>
<gene>
    <name evidence="8" type="primary">LOC108864862</name>
</gene>
<dbReference type="GO" id="GO:0006325">
    <property type="term" value="P:chromatin organization"/>
    <property type="evidence" value="ECO:0007669"/>
    <property type="project" value="UniProtKB-KW"/>
</dbReference>
<feature type="compositionally biased region" description="Low complexity" evidence="5">
    <location>
        <begin position="1099"/>
        <end position="1108"/>
    </location>
</feature>
<feature type="compositionally biased region" description="Basic and acidic residues" evidence="5">
    <location>
        <begin position="1383"/>
        <end position="1394"/>
    </location>
</feature>
<feature type="compositionally biased region" description="Polar residues" evidence="5">
    <location>
        <begin position="188"/>
        <end position="201"/>
    </location>
</feature>
<feature type="region of interest" description="Disordered" evidence="5">
    <location>
        <begin position="1725"/>
        <end position="1754"/>
    </location>
</feature>
<dbReference type="SMART" id="SM00317">
    <property type="entry name" value="SET"/>
    <property type="match status" value="1"/>
</dbReference>
<evidence type="ECO:0000313" key="8">
    <source>
        <dbReference type="RefSeq" id="XP_028968578.1"/>
    </source>
</evidence>
<dbReference type="SUPFAM" id="SSF82199">
    <property type="entry name" value="SET domain"/>
    <property type="match status" value="1"/>
</dbReference>
<dbReference type="InterPro" id="IPR001214">
    <property type="entry name" value="SET_dom"/>
</dbReference>
<name>A0AAJ7SIL6_9ACAR</name>
<feature type="compositionally biased region" description="Basic and acidic residues" evidence="5">
    <location>
        <begin position="1143"/>
        <end position="1169"/>
    </location>
</feature>
<evidence type="ECO:0000256" key="1">
    <source>
        <dbReference type="ARBA" id="ARBA00022723"/>
    </source>
</evidence>
<dbReference type="Proteomes" id="UP000694867">
    <property type="component" value="Unplaced"/>
</dbReference>
<dbReference type="Gene3D" id="2.170.270.10">
    <property type="entry name" value="SET domain"/>
    <property type="match status" value="1"/>
</dbReference>
<feature type="compositionally biased region" description="Low complexity" evidence="5">
    <location>
        <begin position="1668"/>
        <end position="1680"/>
    </location>
</feature>
<feature type="compositionally biased region" description="Basic and acidic residues" evidence="5">
    <location>
        <begin position="1308"/>
        <end position="1333"/>
    </location>
</feature>
<feature type="region of interest" description="Disordered" evidence="5">
    <location>
        <begin position="182"/>
        <end position="213"/>
    </location>
</feature>
<keyword evidence="7" id="KW-1185">Reference proteome</keyword>
<feature type="region of interest" description="Disordered" evidence="5">
    <location>
        <begin position="942"/>
        <end position="1362"/>
    </location>
</feature>
<dbReference type="GO" id="GO:0008757">
    <property type="term" value="F:S-adenosylmethionine-dependent methyltransferase activity"/>
    <property type="evidence" value="ECO:0007669"/>
    <property type="project" value="UniProtKB-ARBA"/>
</dbReference>
<keyword evidence="1" id="KW-0479">Metal-binding</keyword>
<feature type="compositionally biased region" description="Polar residues" evidence="5">
    <location>
        <begin position="481"/>
        <end position="511"/>
    </location>
</feature>
<feature type="compositionally biased region" description="Low complexity" evidence="5">
    <location>
        <begin position="1472"/>
        <end position="1483"/>
    </location>
</feature>
<evidence type="ECO:0000259" key="6">
    <source>
        <dbReference type="SMART" id="SM00317"/>
    </source>
</evidence>
<feature type="region of interest" description="Disordered" evidence="5">
    <location>
        <begin position="1472"/>
        <end position="1633"/>
    </location>
</feature>
<feature type="compositionally biased region" description="Acidic residues" evidence="5">
    <location>
        <begin position="1520"/>
        <end position="1530"/>
    </location>
</feature>
<feature type="compositionally biased region" description="Polar residues" evidence="5">
    <location>
        <begin position="1119"/>
        <end position="1130"/>
    </location>
</feature>
<evidence type="ECO:0000256" key="3">
    <source>
        <dbReference type="ARBA" id="ARBA00022833"/>
    </source>
</evidence>
<feature type="compositionally biased region" description="Low complexity" evidence="5">
    <location>
        <begin position="1616"/>
        <end position="1630"/>
    </location>
</feature>
<feature type="region of interest" description="Disordered" evidence="5">
    <location>
        <begin position="1851"/>
        <end position="1881"/>
    </location>
</feature>
<feature type="compositionally biased region" description="Basic and acidic residues" evidence="5">
    <location>
        <begin position="1343"/>
        <end position="1357"/>
    </location>
</feature>
<dbReference type="InterPro" id="IPR011011">
    <property type="entry name" value="Znf_FYVE_PHD"/>
</dbReference>
<reference evidence="8" key="1">
    <citation type="submission" date="2025-08" db="UniProtKB">
        <authorList>
            <consortium name="RefSeq"/>
        </authorList>
    </citation>
    <scope>IDENTIFICATION</scope>
</reference>
<dbReference type="Pfam" id="PF00628">
    <property type="entry name" value="PHD"/>
    <property type="match status" value="1"/>
</dbReference>
<feature type="compositionally biased region" description="Basic and acidic residues" evidence="5">
    <location>
        <begin position="1439"/>
        <end position="1448"/>
    </location>
</feature>
<feature type="compositionally biased region" description="Polar residues" evidence="5">
    <location>
        <begin position="825"/>
        <end position="839"/>
    </location>
</feature>
<feature type="compositionally biased region" description="Polar residues" evidence="5">
    <location>
        <begin position="953"/>
        <end position="975"/>
    </location>
</feature>
<feature type="compositionally biased region" description="Basic and acidic residues" evidence="5">
    <location>
        <begin position="1214"/>
        <end position="1239"/>
    </location>
</feature>
<dbReference type="GO" id="GO:0008170">
    <property type="term" value="F:N-methyltransferase activity"/>
    <property type="evidence" value="ECO:0007669"/>
    <property type="project" value="UniProtKB-ARBA"/>
</dbReference>
<dbReference type="CDD" id="cd10529">
    <property type="entry name" value="SET_SETD5-like"/>
    <property type="match status" value="1"/>
</dbReference>
<evidence type="ECO:0000256" key="2">
    <source>
        <dbReference type="ARBA" id="ARBA00022771"/>
    </source>
</evidence>
<evidence type="ECO:0000313" key="7">
    <source>
        <dbReference type="Proteomes" id="UP000694867"/>
    </source>
</evidence>
<dbReference type="Pfam" id="PF00856">
    <property type="entry name" value="SET"/>
    <property type="match status" value="1"/>
</dbReference>
<feature type="region of interest" description="Disordered" evidence="5">
    <location>
        <begin position="40"/>
        <end position="76"/>
    </location>
</feature>
<organism evidence="7 8">
    <name type="scientific">Galendromus occidentalis</name>
    <name type="common">western predatory mite</name>
    <dbReference type="NCBI Taxonomy" id="34638"/>
    <lineage>
        <taxon>Eukaryota</taxon>
        <taxon>Metazoa</taxon>
        <taxon>Ecdysozoa</taxon>
        <taxon>Arthropoda</taxon>
        <taxon>Chelicerata</taxon>
        <taxon>Arachnida</taxon>
        <taxon>Acari</taxon>
        <taxon>Parasitiformes</taxon>
        <taxon>Mesostigmata</taxon>
        <taxon>Gamasina</taxon>
        <taxon>Phytoseioidea</taxon>
        <taxon>Phytoseiidae</taxon>
        <taxon>Typhlodrominae</taxon>
        <taxon>Galendromus</taxon>
    </lineage>
</organism>
<feature type="compositionally biased region" description="Polar residues" evidence="5">
    <location>
        <begin position="1193"/>
        <end position="1203"/>
    </location>
</feature>
<sequence length="1881" mass="200848">MICCDGCGVWQHVECMGLDKNNIPDSYFCEKCKPRRVDKTRAKSLQMRKKDKLSPLRNSAGGGASEPGSVHMKKSEDHGLNGFVDVGVSEMGISNGLAKKHFNRRFLKNKQKQILKNFRNRSTVKGKMKENKAQRGMKSPLSSQSTSAISGSPSTTPGKRPALKNGKLSAKRKLLAQDALAKLRSGKKTQSGAYSRTNHLRSSAPIKSEIDVADAEDMLEDDDDDDDDDDELYEESIINQYTPEVQILTLRGNSAAQEVLLKRIMALHSTKSYRLCEVSLGDTKGLVATSHFEPGFPIAEIRGRFMIMDQFSGNRKTSQHHVLFYSPTGKLLTASSDRERTDSSDDEEDDDFEETLCVDSRRYGNEARAVRRSCHPNSELRHVVQNGLLQLWIVAGPRGVRHEEEITIAFELPPASGLDCACGRTSNCKYRASNCRGKLPPQNHHQQSQQLHHAQQQQQQQQQPRTPSRPKKLSLIERKSLSNLRSLSPPTNHSVASSPITPITHKSSAPSTLLPPCAKDSKESLHSPTFSSNSATLVSPPASSPLTSSEPGGGTTTIAAATAAVTAAAPASAPTPSASAAACPPAAGGAAAVASVAATAAPTAAIARAVGSPTSVGAIAMFATKIKTEKEDPDDMIEVDEAVSSIAPPADSATSSPSTNAVPSSSPPVKCAAVRKRRTSSMADVNVKQELSDELDIKTELAESQDGIHVTTSHHQQQGESAEKVREDKGSERKMTREERKLDAIMRAFEKMEQKQKRKQMAAEHRHTPGKETADKRRFSVANNDGSSDERPSSSSSGLASSGKKGRRKSASNTPMKRGRARTISGCSEVSHHQNSNDCFAQPAKSKRLLMQGWLQEKHNGASDLSGGDSPSHPPSSGLKEEEESVCFVRDSHSVGNAMAHLRRSNSLSTTAAVTGAQQGATSNCASGAGSAKKRWLRQAMCDDGDSTPEAHSPSNTGSVNHSGQLGSSANTDVHSATDDDNTTHGADLVTPLKKRRLMRESIDSPSPLTDSPHLDDHHDDDDGGSSGGGKEPLVDVVHVNEKDDFAATTAASEEPRDGQNDCDVDDDDDDMDVSMSRTTDKTLDADNQDAPNAVLGQSTSVESATESESVELEKPVESSASSTPVTQGDDSTDAPVTAEGPKTAEKSSGRNSLVKETKSRKSSKEVGSKRRSSAVSDSESEERSSAQQRQENPNPAATTTGEASPEAMEEESKEPRSSKGKNKETDVAHEKSEGDQLKDVAPQLKAEKNSAAGEAKPQREDSASSSSSSGSSSGGGRNRNPKDPRTLKDEVKAAAKVSRSDSSSSKSSKEKCSSNKHTSKDVKLPKDEKEAASSRSTNSLKESNRKQKEKNDHVSPSEDILCDETDPFARALFLKGAPARHQLKEKDRSSRDKKEKHRKDRKDRFRELRQDRSSVDEPVEVVHQKPRESTDSPGESVKTTETEDERQNCTSHIVQEAALATGSETATVAAAAAATSTTTTASPPLAENEILTDEDKCRISTPPAPEVSGGKVEVSKESMEDDDDDDDVAVEGSTTPTLDEVDNAQPSAPEAKGTSATNCGDVLTRLPPIEPLRRLSQQSTESEPPKDRKKKVSLSEYLKRQRSEPAPGSVQSAIAASTPNATNNDNNNTIGRPKLGLGMKLAPLSDELLGNLSKLTASSQNNKTTPSSIISLNRSKSSSEPSNPTMHLPSSIISSLPAAVTAPPMQLLTTSNLLGGPSGSSTLLKSALFPDTPERERDIESSLLDSPQSRREPLSQRLRREFGLCANDSSDLSNPSASASIAVPTAYPSGSFPTATVQTPNGPQQVFYVPQASNSVVTQRGGKSALGSLGTVGPSAIAVVGSQRAYMGNGPHHGKASNVGPPRPRANNGGSGAGYKPGFY</sequence>
<keyword evidence="3" id="KW-0862">Zinc</keyword>
<feature type="region of interest" description="Disordered" evidence="5">
    <location>
        <begin position="1658"/>
        <end position="1688"/>
    </location>
</feature>
<dbReference type="GO" id="GO:0008276">
    <property type="term" value="F:protein methyltransferase activity"/>
    <property type="evidence" value="ECO:0007669"/>
    <property type="project" value="UniProtKB-ARBA"/>
</dbReference>
<feature type="region of interest" description="Disordered" evidence="5">
    <location>
        <begin position="647"/>
        <end position="669"/>
    </location>
</feature>
<dbReference type="CDD" id="cd15550">
    <property type="entry name" value="PHD_MLL5"/>
    <property type="match status" value="1"/>
</dbReference>
<keyword evidence="2" id="KW-0863">Zinc-finger</keyword>
<dbReference type="GeneID" id="108864862"/>
<feature type="compositionally biased region" description="Low complexity" evidence="5">
    <location>
        <begin position="442"/>
        <end position="463"/>
    </location>
</feature>
<dbReference type="RefSeq" id="XP_028968578.1">
    <property type="nucleotide sequence ID" value="XM_029112745.1"/>
</dbReference>
<dbReference type="PANTHER" id="PTHR46462:SF3">
    <property type="entry name" value="UPSET, ISOFORM A"/>
    <property type="match status" value="1"/>
</dbReference>
<accession>A0AAJ7SIL6</accession>
<keyword evidence="4" id="KW-0156">Chromatin regulator</keyword>
<feature type="region of interest" description="Disordered" evidence="5">
    <location>
        <begin position="439"/>
        <end position="555"/>
    </location>
</feature>
<dbReference type="GO" id="GO:0034967">
    <property type="term" value="C:Set3 complex"/>
    <property type="evidence" value="ECO:0007669"/>
    <property type="project" value="TreeGrafter"/>
</dbReference>